<sequence>MNYGVIVLIKSIRDWLILTALPLLICISCALKQPPQTPSATYQYIEKFSKILATDFQSAINFKSPSLNVAVSLLLAPTLDIKQFRNARSISNPNGLNAASHDFFITFDGLFPLAGNRSLFRTYKAIVAAAKCVHGKENYPGCTFLRQTVKYLTETPKRNPSLFRQGWPDWLPIDANPIHWADNSTQWIPLTITIGKASLTTKYLYVNLIRPWFSEEFITSHDWYIPGHCRGFISSGRLNEGTIPSHELLPIVPTGLIITKDLVIKENGITKFSLISTHLSGWVYKKLPMIPQDDDPNDKHCTINNTN</sequence>
<evidence type="ECO:0000313" key="2">
    <source>
        <dbReference type="Proteomes" id="UP000029558"/>
    </source>
</evidence>
<accession>A0A1L6TGV8</accession>
<reference evidence="1 2" key="1">
    <citation type="journal article" date="2014" name="Genome Announc.">
        <title>Comparative Genome Analysis of Two Isolates of the Fish Pathogen Piscirickettsia salmonis from Different Hosts Reveals Major Differences in Virulence-Associated Secretion Systems.</title>
        <authorList>
            <person name="Bohle H."/>
            <person name="Henriquez P."/>
            <person name="Grothusen H."/>
            <person name="Navas E."/>
            <person name="Sandoval A."/>
            <person name="Bustamante F."/>
            <person name="Bustos P."/>
            <person name="Mancilla M."/>
        </authorList>
    </citation>
    <scope>NUCLEOTIDE SEQUENCE [LARGE SCALE GENOMIC DNA]</scope>
    <source>
        <strain evidence="2">B1-32597</strain>
    </source>
</reference>
<name>A0A1L6TGV8_PISSA</name>
<evidence type="ECO:0000313" key="1">
    <source>
        <dbReference type="EMBL" id="ALB21663.1"/>
    </source>
</evidence>
<dbReference type="AlphaFoldDB" id="A0A1L6TGV8"/>
<proteinExistence type="predicted"/>
<dbReference type="Proteomes" id="UP000029558">
    <property type="component" value="Chromosome"/>
</dbReference>
<dbReference type="EMBL" id="CP012508">
    <property type="protein sequence ID" value="ALB21663.1"/>
    <property type="molecule type" value="Genomic_DNA"/>
</dbReference>
<keyword evidence="1" id="KW-0449">Lipoprotein</keyword>
<organism evidence="1 2">
    <name type="scientific">Piscirickettsia salmonis</name>
    <dbReference type="NCBI Taxonomy" id="1238"/>
    <lineage>
        <taxon>Bacteria</taxon>
        <taxon>Pseudomonadati</taxon>
        <taxon>Pseudomonadota</taxon>
        <taxon>Gammaproteobacteria</taxon>
        <taxon>Thiotrichales</taxon>
        <taxon>Piscirickettsiaceae</taxon>
        <taxon>Piscirickettsia</taxon>
    </lineage>
</organism>
<protein>
    <submittedName>
        <fullName evidence="1">Lipoprotein</fullName>
    </submittedName>
</protein>
<gene>
    <name evidence="1" type="ORF">KU39_479</name>
</gene>